<dbReference type="Proteomes" id="UP000011682">
    <property type="component" value="Unassembled WGS sequence"/>
</dbReference>
<gene>
    <name evidence="1" type="ORF">D187_000383</name>
</gene>
<evidence type="ECO:0000313" key="2">
    <source>
        <dbReference type="Proteomes" id="UP000011682"/>
    </source>
</evidence>
<proteinExistence type="predicted"/>
<organism evidence="1 2">
    <name type="scientific">Cystobacter fuscus (strain ATCC 25194 / DSM 2262 / NBRC 100088 / M29)</name>
    <dbReference type="NCBI Taxonomy" id="1242864"/>
    <lineage>
        <taxon>Bacteria</taxon>
        <taxon>Pseudomonadati</taxon>
        <taxon>Myxococcota</taxon>
        <taxon>Myxococcia</taxon>
        <taxon>Myxococcales</taxon>
        <taxon>Cystobacterineae</taxon>
        <taxon>Archangiaceae</taxon>
        <taxon>Cystobacter</taxon>
    </lineage>
</organism>
<dbReference type="EMBL" id="ANAH02000001">
    <property type="protein sequence ID" value="EPX64958.1"/>
    <property type="molecule type" value="Genomic_DNA"/>
</dbReference>
<reference evidence="1" key="1">
    <citation type="submission" date="2013-05" db="EMBL/GenBank/DDBJ databases">
        <title>Genome assembly of Cystobacter fuscus DSM 2262.</title>
        <authorList>
            <person name="Sharma G."/>
            <person name="Khatri I."/>
            <person name="Kaur C."/>
            <person name="Mayilraj S."/>
            <person name="Subramanian S."/>
        </authorList>
    </citation>
    <scope>NUCLEOTIDE SEQUENCE [LARGE SCALE GENOMIC DNA]</scope>
    <source>
        <strain evidence="1">DSM 2262</strain>
    </source>
</reference>
<name>S9R7D3_CYSF2</name>
<protein>
    <submittedName>
        <fullName evidence="1">Uncharacterized protein</fullName>
    </submittedName>
</protein>
<sequence>MKTLLRMACSTTPNENGAVKEPTLISRAILPAELYQSGQPSGSLVTPDNGVTVTLAVTGAGSLAIGQTIPS</sequence>
<accession>S9R7D3</accession>
<keyword evidence="2" id="KW-1185">Reference proteome</keyword>
<dbReference type="AlphaFoldDB" id="S9R7D3"/>
<comment type="caution">
    <text evidence="1">The sequence shown here is derived from an EMBL/GenBank/DDBJ whole genome shotgun (WGS) entry which is preliminary data.</text>
</comment>
<evidence type="ECO:0000313" key="1">
    <source>
        <dbReference type="EMBL" id="EPX64958.1"/>
    </source>
</evidence>